<gene>
    <name evidence="2" type="ORF">HNP81_001977</name>
</gene>
<evidence type="ECO:0000256" key="1">
    <source>
        <dbReference type="SAM" id="Phobius"/>
    </source>
</evidence>
<feature type="transmembrane region" description="Helical" evidence="1">
    <location>
        <begin position="64"/>
        <end position="88"/>
    </location>
</feature>
<evidence type="ECO:0000313" key="3">
    <source>
        <dbReference type="Proteomes" id="UP000626697"/>
    </source>
</evidence>
<keyword evidence="1" id="KW-0472">Membrane</keyword>
<keyword evidence="1" id="KW-1133">Transmembrane helix</keyword>
<reference evidence="2 3" key="1">
    <citation type="submission" date="2020-08" db="EMBL/GenBank/DDBJ databases">
        <title>Genomic Encyclopedia of Type Strains, Phase IV (KMG-IV): sequencing the most valuable type-strain genomes for metagenomic binning, comparative biology and taxonomic classification.</title>
        <authorList>
            <person name="Goeker M."/>
        </authorList>
    </citation>
    <scope>NUCLEOTIDE SEQUENCE [LARGE SCALE GENOMIC DNA]</scope>
    <source>
        <strain evidence="2 3">DSM 105481</strain>
    </source>
</reference>
<sequence>MNIYMLVISSLLFLFIAGNAFYVAFKIYEEDDDFTFNTLTWIELIFSVLLLISEKFAPKTYHIVIFKIFSFLFGIFFLGLTVLLWILFTYYKFLCF</sequence>
<proteinExistence type="predicted"/>
<evidence type="ECO:0000313" key="2">
    <source>
        <dbReference type="EMBL" id="MBA9026692.1"/>
    </source>
</evidence>
<keyword evidence="3" id="KW-1185">Reference proteome</keyword>
<dbReference type="Proteomes" id="UP000626697">
    <property type="component" value="Unassembled WGS sequence"/>
</dbReference>
<dbReference type="EMBL" id="JACJHX010000005">
    <property type="protein sequence ID" value="MBA9026692.1"/>
    <property type="molecule type" value="Genomic_DNA"/>
</dbReference>
<feature type="transmembrane region" description="Helical" evidence="1">
    <location>
        <begin position="36"/>
        <end position="52"/>
    </location>
</feature>
<accession>A0ABR6CNS7</accession>
<comment type="caution">
    <text evidence="2">The sequence shown here is derived from an EMBL/GenBank/DDBJ whole genome shotgun (WGS) entry which is preliminary data.</text>
</comment>
<protein>
    <submittedName>
        <fullName evidence="2">Uncharacterized protein</fullName>
    </submittedName>
</protein>
<name>A0ABR6CNS7_9BACI</name>
<organism evidence="2 3">
    <name type="scientific">Peribacillus huizhouensis</name>
    <dbReference type="NCBI Taxonomy" id="1501239"/>
    <lineage>
        <taxon>Bacteria</taxon>
        <taxon>Bacillati</taxon>
        <taxon>Bacillota</taxon>
        <taxon>Bacilli</taxon>
        <taxon>Bacillales</taxon>
        <taxon>Bacillaceae</taxon>
        <taxon>Peribacillus</taxon>
    </lineage>
</organism>
<keyword evidence="1" id="KW-0812">Transmembrane</keyword>